<comment type="subcellular location">
    <subcellularLocation>
        <location evidence="1">Membrane</location>
        <topology evidence="1">Single-pass type I membrane protein</topology>
    </subcellularLocation>
</comment>
<keyword evidence="4" id="KW-1015">Disulfide bond</keyword>
<dbReference type="InterPro" id="IPR050160">
    <property type="entry name" value="MHC/Immunoglobulin"/>
</dbReference>
<evidence type="ECO:0000313" key="9">
    <source>
        <dbReference type="Ensembl" id="ENSSFAP00005014893.1"/>
    </source>
</evidence>
<dbReference type="SUPFAM" id="SSF54452">
    <property type="entry name" value="MHC antigen-recognition domain"/>
    <property type="match status" value="1"/>
</dbReference>
<dbReference type="GO" id="GO:0042613">
    <property type="term" value="C:MHC class II protein complex"/>
    <property type="evidence" value="ECO:0007669"/>
    <property type="project" value="InterPro"/>
</dbReference>
<evidence type="ECO:0000256" key="2">
    <source>
        <dbReference type="ARBA" id="ARBA00022692"/>
    </source>
</evidence>
<feature type="chain" id="PRO_5025667210" evidence="7">
    <location>
        <begin position="24"/>
        <end position="251"/>
    </location>
</feature>
<dbReference type="InterPro" id="IPR013783">
    <property type="entry name" value="Ig-like_fold"/>
</dbReference>
<dbReference type="Proteomes" id="UP000472267">
    <property type="component" value="Chromosome 11"/>
</dbReference>
<evidence type="ECO:0000313" key="10">
    <source>
        <dbReference type="Proteomes" id="UP000472267"/>
    </source>
</evidence>
<name>A0A672G7P7_SALFA</name>
<reference evidence="9" key="2">
    <citation type="submission" date="2025-08" db="UniProtKB">
        <authorList>
            <consortium name="Ensembl"/>
        </authorList>
    </citation>
    <scope>IDENTIFICATION</scope>
</reference>
<dbReference type="GO" id="GO:0019882">
    <property type="term" value="P:antigen processing and presentation"/>
    <property type="evidence" value="ECO:0007669"/>
    <property type="project" value="InterPro"/>
</dbReference>
<feature type="transmembrane region" description="Helical" evidence="6">
    <location>
        <begin position="213"/>
        <end position="234"/>
    </location>
</feature>
<dbReference type="Ensembl" id="ENSSFAT00005015513.1">
    <property type="protein sequence ID" value="ENSSFAP00005014893.1"/>
    <property type="gene ID" value="ENSSFAG00005007987.1"/>
</dbReference>
<dbReference type="SMART" id="SM00407">
    <property type="entry name" value="IGc1"/>
    <property type="match status" value="1"/>
</dbReference>
<dbReference type="Gene3D" id="3.10.320.10">
    <property type="entry name" value="Class II Histocompatibility Antigen, M Beta Chain, Chain B, domain 1"/>
    <property type="match status" value="1"/>
</dbReference>
<evidence type="ECO:0000256" key="4">
    <source>
        <dbReference type="ARBA" id="ARBA00023157"/>
    </source>
</evidence>
<evidence type="ECO:0000256" key="6">
    <source>
        <dbReference type="SAM" id="Phobius"/>
    </source>
</evidence>
<dbReference type="InterPro" id="IPR036179">
    <property type="entry name" value="Ig-like_dom_sf"/>
</dbReference>
<gene>
    <name evidence="9" type="primary">LOC115397160</name>
</gene>
<keyword evidence="3 6" id="KW-1133">Transmembrane helix</keyword>
<keyword evidence="10" id="KW-1185">Reference proteome</keyword>
<evidence type="ECO:0000259" key="8">
    <source>
        <dbReference type="PROSITE" id="PS50835"/>
    </source>
</evidence>
<dbReference type="Pfam" id="PF07654">
    <property type="entry name" value="C1-set"/>
    <property type="match status" value="1"/>
</dbReference>
<protein>
    <submittedName>
        <fullName evidence="9">H-2 class II histocompatibility antigen, E-S beta chain-like</fullName>
    </submittedName>
</protein>
<dbReference type="PROSITE" id="PS50835">
    <property type="entry name" value="IG_LIKE"/>
    <property type="match status" value="1"/>
</dbReference>
<dbReference type="PANTHER" id="PTHR19944">
    <property type="entry name" value="MHC CLASS II-RELATED"/>
    <property type="match status" value="1"/>
</dbReference>
<dbReference type="InterPro" id="IPR014745">
    <property type="entry name" value="MHC_II_a/b_N"/>
</dbReference>
<accession>A0A672G7P7</accession>
<dbReference type="OrthoDB" id="9940220at2759"/>
<dbReference type="OMA" id="LYDWDPM"/>
<dbReference type="SMART" id="SM00921">
    <property type="entry name" value="MHC_II_beta"/>
    <property type="match status" value="1"/>
</dbReference>
<keyword evidence="6" id="KW-0472">Membrane</keyword>
<dbReference type="InterPro" id="IPR000353">
    <property type="entry name" value="MHC_II_b_N"/>
</dbReference>
<dbReference type="InterPro" id="IPR003597">
    <property type="entry name" value="Ig_C1-set"/>
</dbReference>
<dbReference type="PANTHER" id="PTHR19944:SF99">
    <property type="entry name" value="HLA CLASS II HISTOCOMPATIBILITY ANTIGEN, DRB1 BETA CHAIN"/>
    <property type="match status" value="1"/>
</dbReference>
<feature type="domain" description="Ig-like" evidence="8">
    <location>
        <begin position="111"/>
        <end position="206"/>
    </location>
</feature>
<evidence type="ECO:0000256" key="5">
    <source>
        <dbReference type="ARBA" id="ARBA00023180"/>
    </source>
</evidence>
<organism evidence="9 10">
    <name type="scientific">Salarias fasciatus</name>
    <name type="common">Jewelled blenny</name>
    <name type="synonym">Blennius fasciatus</name>
    <dbReference type="NCBI Taxonomy" id="181472"/>
    <lineage>
        <taxon>Eukaryota</taxon>
        <taxon>Metazoa</taxon>
        <taxon>Chordata</taxon>
        <taxon>Craniata</taxon>
        <taxon>Vertebrata</taxon>
        <taxon>Euteleostomi</taxon>
        <taxon>Actinopterygii</taxon>
        <taxon>Neopterygii</taxon>
        <taxon>Teleostei</taxon>
        <taxon>Neoteleostei</taxon>
        <taxon>Acanthomorphata</taxon>
        <taxon>Ovalentaria</taxon>
        <taxon>Blenniimorphae</taxon>
        <taxon>Blenniiformes</taxon>
        <taxon>Blennioidei</taxon>
        <taxon>Blenniidae</taxon>
        <taxon>Salariinae</taxon>
        <taxon>Salarias</taxon>
    </lineage>
</organism>
<dbReference type="GO" id="GO:0006955">
    <property type="term" value="P:immune response"/>
    <property type="evidence" value="ECO:0007669"/>
    <property type="project" value="InterPro"/>
</dbReference>
<reference evidence="9" key="1">
    <citation type="submission" date="2019-06" db="EMBL/GenBank/DDBJ databases">
        <authorList>
            <consortium name="Wellcome Sanger Institute Data Sharing"/>
        </authorList>
    </citation>
    <scope>NUCLEOTIDE SEQUENCE [LARGE SCALE GENOMIC DNA]</scope>
</reference>
<evidence type="ECO:0000256" key="7">
    <source>
        <dbReference type="SAM" id="SignalP"/>
    </source>
</evidence>
<feature type="signal peptide" evidence="7">
    <location>
        <begin position="1"/>
        <end position="23"/>
    </location>
</feature>
<dbReference type="AlphaFoldDB" id="A0A672G7P7"/>
<keyword evidence="5" id="KW-0325">Glycoprotein</keyword>
<dbReference type="SUPFAM" id="SSF48726">
    <property type="entry name" value="Immunoglobulin"/>
    <property type="match status" value="1"/>
</dbReference>
<reference evidence="9" key="3">
    <citation type="submission" date="2025-09" db="UniProtKB">
        <authorList>
            <consortium name="Ensembl"/>
        </authorList>
    </citation>
    <scope>IDENTIFICATION</scope>
</reference>
<proteinExistence type="predicted"/>
<evidence type="ECO:0000256" key="3">
    <source>
        <dbReference type="ARBA" id="ARBA00022989"/>
    </source>
</evidence>
<dbReference type="Pfam" id="PF00969">
    <property type="entry name" value="MHC_II_beta"/>
    <property type="match status" value="1"/>
</dbReference>
<keyword evidence="2 6" id="KW-0812">Transmembrane</keyword>
<dbReference type="InterPro" id="IPR011162">
    <property type="entry name" value="MHC_I/II-like_Ag-recog"/>
</dbReference>
<sequence>MQAPSLSSPVPWLLFLLFSPADSYFGYALIRCQFNSTRDVIYLEQLFFNKVFLAEFNSTLGKYVGYTEKMRKIAEEVNKSKGFLEQAKKNQKQCEDNRELVYDVLLTPVEPSVTLRSVEAAGMSHPGMLVCSAYDFYPKNIKLTWLRNGHEVTSDVTSTEELSNGNWLYQIHSHLEIKPSPGDKIICKVEHASLMEPKLYEWESITTSDKNKIAAGTAGIVLGLVFLIAGVIFYTRHNNGHQPVPTNPGIN</sequence>
<dbReference type="InterPro" id="IPR007110">
    <property type="entry name" value="Ig-like_dom"/>
</dbReference>
<dbReference type="Gene3D" id="2.60.40.10">
    <property type="entry name" value="Immunoglobulins"/>
    <property type="match status" value="1"/>
</dbReference>
<evidence type="ECO:0000256" key="1">
    <source>
        <dbReference type="ARBA" id="ARBA00004479"/>
    </source>
</evidence>
<keyword evidence="7" id="KW-0732">Signal</keyword>